<dbReference type="GO" id="GO:0005886">
    <property type="term" value="C:plasma membrane"/>
    <property type="evidence" value="ECO:0007669"/>
    <property type="project" value="UniProtKB-SubCell"/>
</dbReference>
<feature type="transmembrane region" description="Helical" evidence="7">
    <location>
        <begin position="44"/>
        <end position="64"/>
    </location>
</feature>
<dbReference type="InterPro" id="IPR032808">
    <property type="entry name" value="DoxX"/>
</dbReference>
<dbReference type="PANTHER" id="PTHR33452">
    <property type="entry name" value="OXIDOREDUCTASE CATD-RELATED"/>
    <property type="match status" value="1"/>
</dbReference>
<keyword evidence="6 7" id="KW-0472">Membrane</keyword>
<dbReference type="RefSeq" id="WP_088392086.1">
    <property type="nucleotide sequence ID" value="NZ_MXPU01000004.1"/>
</dbReference>
<evidence type="ECO:0000256" key="3">
    <source>
        <dbReference type="ARBA" id="ARBA00022475"/>
    </source>
</evidence>
<evidence type="ECO:0000256" key="4">
    <source>
        <dbReference type="ARBA" id="ARBA00022692"/>
    </source>
</evidence>
<evidence type="ECO:0000313" key="9">
    <source>
        <dbReference type="Proteomes" id="UP000197269"/>
    </source>
</evidence>
<evidence type="ECO:0000256" key="7">
    <source>
        <dbReference type="SAM" id="Phobius"/>
    </source>
</evidence>
<evidence type="ECO:0000313" key="8">
    <source>
        <dbReference type="EMBL" id="OWO95511.1"/>
    </source>
</evidence>
<proteinExistence type="inferred from homology"/>
<evidence type="ECO:0000256" key="1">
    <source>
        <dbReference type="ARBA" id="ARBA00004651"/>
    </source>
</evidence>
<dbReference type="EMBL" id="MXPU01000004">
    <property type="protein sequence ID" value="OWO95511.1"/>
    <property type="molecule type" value="Genomic_DNA"/>
</dbReference>
<dbReference type="PANTHER" id="PTHR33452:SF4">
    <property type="entry name" value="BLL4328 PROTEIN"/>
    <property type="match status" value="1"/>
</dbReference>
<organism evidence="8 9">
    <name type="scientific">Rhizobium esperanzae</name>
    <dbReference type="NCBI Taxonomy" id="1967781"/>
    <lineage>
        <taxon>Bacteria</taxon>
        <taxon>Pseudomonadati</taxon>
        <taxon>Pseudomonadota</taxon>
        <taxon>Alphaproteobacteria</taxon>
        <taxon>Hyphomicrobiales</taxon>
        <taxon>Rhizobiaceae</taxon>
        <taxon>Rhizobium/Agrobacterium group</taxon>
        <taxon>Rhizobium</taxon>
    </lineage>
</organism>
<name>A0A246DYU6_9HYPH</name>
<keyword evidence="5 7" id="KW-1133">Transmembrane helix</keyword>
<reference evidence="8 9" key="1">
    <citation type="submission" date="2017-03" db="EMBL/GenBank/DDBJ databases">
        <title>Genome of strain Rhizobium sp. CNPSo 668.</title>
        <authorList>
            <person name="Ribeiro R."/>
        </authorList>
    </citation>
    <scope>NUCLEOTIDE SEQUENCE [LARGE SCALE GENOMIC DNA]</scope>
    <source>
        <strain evidence="8 9">CNPSo 668</strain>
    </source>
</reference>
<dbReference type="AlphaFoldDB" id="A0A246DYU6"/>
<accession>A0A246DYU6</accession>
<feature type="transmembrane region" description="Helical" evidence="7">
    <location>
        <begin position="71"/>
        <end position="91"/>
    </location>
</feature>
<evidence type="ECO:0000256" key="2">
    <source>
        <dbReference type="ARBA" id="ARBA00006679"/>
    </source>
</evidence>
<evidence type="ECO:0000256" key="5">
    <source>
        <dbReference type="ARBA" id="ARBA00022989"/>
    </source>
</evidence>
<keyword evidence="4 7" id="KW-0812">Transmembrane</keyword>
<dbReference type="InterPro" id="IPR051907">
    <property type="entry name" value="DoxX-like_oxidoreductase"/>
</dbReference>
<keyword evidence="3" id="KW-1003">Cell membrane</keyword>
<dbReference type="Pfam" id="PF07681">
    <property type="entry name" value="DoxX"/>
    <property type="match status" value="1"/>
</dbReference>
<comment type="similarity">
    <text evidence="2">Belongs to the DoxX family.</text>
</comment>
<feature type="transmembrane region" description="Helical" evidence="7">
    <location>
        <begin position="7"/>
        <end position="24"/>
    </location>
</feature>
<comment type="subcellular location">
    <subcellularLocation>
        <location evidence="1">Cell membrane</location>
        <topology evidence="1">Multi-pass membrane protein</topology>
    </subcellularLocation>
</comment>
<gene>
    <name evidence="8" type="ORF">B5E41_06650</name>
</gene>
<comment type="caution">
    <text evidence="8">The sequence shown here is derived from an EMBL/GenBank/DDBJ whole genome shotgun (WGS) entry which is preliminary data.</text>
</comment>
<protein>
    <submittedName>
        <fullName evidence="8">DoxX family protein</fullName>
    </submittedName>
</protein>
<feature type="transmembrane region" description="Helical" evidence="7">
    <location>
        <begin position="103"/>
        <end position="123"/>
    </location>
</feature>
<evidence type="ECO:0000256" key="6">
    <source>
        <dbReference type="ARBA" id="ARBA00023136"/>
    </source>
</evidence>
<sequence length="132" mass="14342">MTNTGKWTPYVLALLRIMASLLFLEHATMKFLQFPGPIQGVPYPLPTIMLVAGAIEVITSALMLVGFQTRIAAFIASGEMAAAYFMGHMPYGFWPALNMGEGAILFCFIFLYIAFAGGGAWTLDNARRPATA</sequence>
<dbReference type="Proteomes" id="UP000197269">
    <property type="component" value="Unassembled WGS sequence"/>
</dbReference>